<dbReference type="EMBL" id="AWWV01014556">
    <property type="protein sequence ID" value="OMO55863.1"/>
    <property type="molecule type" value="Genomic_DNA"/>
</dbReference>
<dbReference type="InterPro" id="IPR032675">
    <property type="entry name" value="LRR_dom_sf"/>
</dbReference>
<dbReference type="Proteomes" id="UP000188268">
    <property type="component" value="Unassembled WGS sequence"/>
</dbReference>
<sequence>MYLLRKQRRCEDMDLLNKRQRKDVDLVDKNKRRWEDMDRDISVNIMVRVLHNERDFSRFYHLSICRSWLDALLDVYFPYGHYVFDLRPLAALDTKVLAKGFFISVKLVLAFRPTTHYSKMIVGNNGLLRNYKLGISNSKIRGSLIPYMFDRLVPFLRELDLLAFDSYYRNKHEFGPYCEKLEAIFCSALTVQTLSRYSKYIHTLRLYGIINHGAAELIGTSFPMLKHLEIPSCVLSVNALPIILNGHQNMHTLDTRHCFLASENRIRDFLFCFHYNSVPDANPYPGVKALEWKLEEEESFQGVK</sequence>
<dbReference type="OrthoDB" id="586794at2759"/>
<reference evidence="1 2" key="1">
    <citation type="submission" date="2013-09" db="EMBL/GenBank/DDBJ databases">
        <title>Corchorus capsularis genome sequencing.</title>
        <authorList>
            <person name="Alam M."/>
            <person name="Haque M.S."/>
            <person name="Islam M.S."/>
            <person name="Emdad E.M."/>
            <person name="Islam M.M."/>
            <person name="Ahmed B."/>
            <person name="Halim A."/>
            <person name="Hossen Q.M.M."/>
            <person name="Hossain M.Z."/>
            <person name="Ahmed R."/>
            <person name="Khan M.M."/>
            <person name="Islam R."/>
            <person name="Rashid M.M."/>
            <person name="Khan S.A."/>
            <person name="Rahman M.S."/>
            <person name="Alam M."/>
        </authorList>
    </citation>
    <scope>NUCLEOTIDE SEQUENCE [LARGE SCALE GENOMIC DNA]</scope>
    <source>
        <strain evidence="2">cv. CVL-1</strain>
        <tissue evidence="1">Whole seedling</tissue>
    </source>
</reference>
<dbReference type="AlphaFoldDB" id="A0A1R3GCS0"/>
<feature type="non-terminal residue" evidence="1">
    <location>
        <position position="304"/>
    </location>
</feature>
<gene>
    <name evidence="1" type="ORF">CCACVL1_26942</name>
</gene>
<evidence type="ECO:0000313" key="1">
    <source>
        <dbReference type="EMBL" id="OMO55863.1"/>
    </source>
</evidence>
<dbReference type="Gene3D" id="3.80.10.10">
    <property type="entry name" value="Ribonuclease Inhibitor"/>
    <property type="match status" value="1"/>
</dbReference>
<accession>A0A1R3GCS0</accession>
<protein>
    <submittedName>
        <fullName evidence="1">Uncharacterized protein</fullName>
    </submittedName>
</protein>
<comment type="caution">
    <text evidence="1">The sequence shown here is derived from an EMBL/GenBank/DDBJ whole genome shotgun (WGS) entry which is preliminary data.</text>
</comment>
<dbReference type="Gramene" id="OMO55863">
    <property type="protein sequence ID" value="OMO55863"/>
    <property type="gene ID" value="CCACVL1_26942"/>
</dbReference>
<name>A0A1R3GCS0_COCAP</name>
<evidence type="ECO:0000313" key="2">
    <source>
        <dbReference type="Proteomes" id="UP000188268"/>
    </source>
</evidence>
<dbReference type="OMA" id="THYSKMI"/>
<proteinExistence type="predicted"/>
<organism evidence="1 2">
    <name type="scientific">Corchorus capsularis</name>
    <name type="common">Jute</name>
    <dbReference type="NCBI Taxonomy" id="210143"/>
    <lineage>
        <taxon>Eukaryota</taxon>
        <taxon>Viridiplantae</taxon>
        <taxon>Streptophyta</taxon>
        <taxon>Embryophyta</taxon>
        <taxon>Tracheophyta</taxon>
        <taxon>Spermatophyta</taxon>
        <taxon>Magnoliopsida</taxon>
        <taxon>eudicotyledons</taxon>
        <taxon>Gunneridae</taxon>
        <taxon>Pentapetalae</taxon>
        <taxon>rosids</taxon>
        <taxon>malvids</taxon>
        <taxon>Malvales</taxon>
        <taxon>Malvaceae</taxon>
        <taxon>Grewioideae</taxon>
        <taxon>Apeibeae</taxon>
        <taxon>Corchorus</taxon>
    </lineage>
</organism>
<dbReference type="SUPFAM" id="SSF52047">
    <property type="entry name" value="RNI-like"/>
    <property type="match status" value="1"/>
</dbReference>
<keyword evidence="2" id="KW-1185">Reference proteome</keyword>